<dbReference type="OrthoDB" id="236568at2"/>
<keyword evidence="6" id="KW-1185">Reference proteome</keyword>
<dbReference type="GO" id="GO:0000160">
    <property type="term" value="P:phosphorelay signal transduction system"/>
    <property type="evidence" value="ECO:0007669"/>
    <property type="project" value="InterPro"/>
</dbReference>
<dbReference type="Gene3D" id="1.10.10.10">
    <property type="entry name" value="Winged helix-like DNA-binding domain superfamily/Winged helix DNA-binding domain"/>
    <property type="match status" value="1"/>
</dbReference>
<keyword evidence="1 3" id="KW-0597">Phosphoprotein</keyword>
<dbReference type="InterPro" id="IPR039420">
    <property type="entry name" value="WalR-like"/>
</dbReference>
<dbReference type="PROSITE" id="PS50110">
    <property type="entry name" value="RESPONSE_REGULATORY"/>
    <property type="match status" value="1"/>
</dbReference>
<dbReference type="InterPro" id="IPR000792">
    <property type="entry name" value="Tscrpt_reg_LuxR_C"/>
</dbReference>
<evidence type="ECO:0000256" key="3">
    <source>
        <dbReference type="PROSITE-ProRule" id="PRU00169"/>
    </source>
</evidence>
<evidence type="ECO:0000256" key="2">
    <source>
        <dbReference type="ARBA" id="ARBA00023125"/>
    </source>
</evidence>
<dbReference type="CDD" id="cd17535">
    <property type="entry name" value="REC_NarL-like"/>
    <property type="match status" value="1"/>
</dbReference>
<name>A0A1E2V5G2_9GAMM</name>
<dbReference type="GO" id="GO:0003677">
    <property type="term" value="F:DNA binding"/>
    <property type="evidence" value="ECO:0007669"/>
    <property type="project" value="UniProtKB-KW"/>
</dbReference>
<dbReference type="Pfam" id="PF00072">
    <property type="entry name" value="Response_reg"/>
    <property type="match status" value="1"/>
</dbReference>
<dbReference type="PANTHER" id="PTHR43214">
    <property type="entry name" value="TWO-COMPONENT RESPONSE REGULATOR"/>
    <property type="match status" value="1"/>
</dbReference>
<organism evidence="5 6">
    <name type="scientific">Terasakiispira papahanaumokuakeensis</name>
    <dbReference type="NCBI Taxonomy" id="197479"/>
    <lineage>
        <taxon>Bacteria</taxon>
        <taxon>Pseudomonadati</taxon>
        <taxon>Pseudomonadota</taxon>
        <taxon>Gammaproteobacteria</taxon>
        <taxon>Oceanospirillales</taxon>
        <taxon>Terasakiispira</taxon>
    </lineage>
</organism>
<dbReference type="EMBL" id="MDTQ01000001">
    <property type="protein sequence ID" value="ODC02221.1"/>
    <property type="molecule type" value="Genomic_DNA"/>
</dbReference>
<keyword evidence="2" id="KW-0238">DNA-binding</keyword>
<dbReference type="Gene3D" id="3.40.50.2300">
    <property type="match status" value="1"/>
</dbReference>
<comment type="caution">
    <text evidence="5">The sequence shown here is derived from an EMBL/GenBank/DDBJ whole genome shotgun (WGS) entry which is preliminary data.</text>
</comment>
<dbReference type="RefSeq" id="WP_068996605.1">
    <property type="nucleotide sequence ID" value="NZ_MDTQ01000001.1"/>
</dbReference>
<evidence type="ECO:0000256" key="1">
    <source>
        <dbReference type="ARBA" id="ARBA00022553"/>
    </source>
</evidence>
<dbReference type="InterPro" id="IPR001789">
    <property type="entry name" value="Sig_transdc_resp-reg_receiver"/>
</dbReference>
<feature type="modified residue" description="4-aspartylphosphate" evidence="3">
    <location>
        <position position="54"/>
    </location>
</feature>
<dbReference type="PANTHER" id="PTHR43214:SF43">
    <property type="entry name" value="TWO-COMPONENT RESPONSE REGULATOR"/>
    <property type="match status" value="1"/>
</dbReference>
<evidence type="ECO:0000259" key="4">
    <source>
        <dbReference type="PROSITE" id="PS50110"/>
    </source>
</evidence>
<gene>
    <name evidence="5" type="ORF">BFW38_00320</name>
</gene>
<evidence type="ECO:0000313" key="5">
    <source>
        <dbReference type="EMBL" id="ODC02221.1"/>
    </source>
</evidence>
<dbReference type="STRING" id="197479.BFW38_00320"/>
<sequence length="253" mass="29252">MKILLIEDDPVHRSFLKEMVTSAMPECQQLWEATQGAEGEQLAREHHIASVVMDLQMPQKTGIEAAKVIWRERPETAILFWSNYADEAYVRGISRIVPHDAAYGYILKTASEEHLQLALRSLFIEQQCVIDREVRGVQQQAQDRHFGLNDLEYEVLQDIALGLTDRMIAQRRNLSLRSVQNRLQQLYEKLHVHEHDHEQTANQMFNLRTRAVHIAMLRKLLNSTALQQAEVELAKWRQQRQAAALNAAPPIHK</sequence>
<dbReference type="SUPFAM" id="SSF46894">
    <property type="entry name" value="C-terminal effector domain of the bipartite response regulators"/>
    <property type="match status" value="1"/>
</dbReference>
<dbReference type="Proteomes" id="UP000094291">
    <property type="component" value="Unassembled WGS sequence"/>
</dbReference>
<dbReference type="SUPFAM" id="SSF52172">
    <property type="entry name" value="CheY-like"/>
    <property type="match status" value="1"/>
</dbReference>
<reference evidence="5 6" key="1">
    <citation type="submission" date="2016-08" db="EMBL/GenBank/DDBJ databases">
        <authorList>
            <person name="Seilhamer J.J."/>
        </authorList>
    </citation>
    <scope>NUCLEOTIDE SEQUENCE [LARGE SCALE GENOMIC DNA]</scope>
    <source>
        <strain evidence="5 6">PH27A</strain>
    </source>
</reference>
<feature type="domain" description="Response regulatory" evidence="4">
    <location>
        <begin position="2"/>
        <end position="123"/>
    </location>
</feature>
<accession>A0A1E2V5G2</accession>
<dbReference type="SMART" id="SM00448">
    <property type="entry name" value="REC"/>
    <property type="match status" value="1"/>
</dbReference>
<dbReference type="Pfam" id="PF00196">
    <property type="entry name" value="GerE"/>
    <property type="match status" value="1"/>
</dbReference>
<dbReference type="InterPro" id="IPR058245">
    <property type="entry name" value="NreC/VraR/RcsB-like_REC"/>
</dbReference>
<dbReference type="AlphaFoldDB" id="A0A1E2V5G2"/>
<dbReference type="InterPro" id="IPR016032">
    <property type="entry name" value="Sig_transdc_resp-reg_C-effctor"/>
</dbReference>
<dbReference type="GO" id="GO:0006355">
    <property type="term" value="P:regulation of DNA-templated transcription"/>
    <property type="evidence" value="ECO:0007669"/>
    <property type="project" value="InterPro"/>
</dbReference>
<evidence type="ECO:0000313" key="6">
    <source>
        <dbReference type="Proteomes" id="UP000094291"/>
    </source>
</evidence>
<protein>
    <submittedName>
        <fullName evidence="5">Two-component system response regulator</fullName>
    </submittedName>
</protein>
<dbReference type="InterPro" id="IPR011006">
    <property type="entry name" value="CheY-like_superfamily"/>
</dbReference>
<dbReference type="InterPro" id="IPR036388">
    <property type="entry name" value="WH-like_DNA-bd_sf"/>
</dbReference>
<proteinExistence type="predicted"/>